<feature type="region of interest" description="Disordered" evidence="1">
    <location>
        <begin position="219"/>
        <end position="253"/>
    </location>
</feature>
<evidence type="ECO:0000313" key="3">
    <source>
        <dbReference type="Proteomes" id="UP000019132"/>
    </source>
</evidence>
<dbReference type="EnsemblProtists" id="PYU1_T014323">
    <property type="protein sequence ID" value="PYU1_T014323"/>
    <property type="gene ID" value="PYU1_G014293"/>
</dbReference>
<proteinExistence type="predicted"/>
<organism evidence="2 3">
    <name type="scientific">Globisporangium ultimum (strain ATCC 200006 / CBS 805.95 / DAOM BR144)</name>
    <name type="common">Pythium ultimum</name>
    <dbReference type="NCBI Taxonomy" id="431595"/>
    <lineage>
        <taxon>Eukaryota</taxon>
        <taxon>Sar</taxon>
        <taxon>Stramenopiles</taxon>
        <taxon>Oomycota</taxon>
        <taxon>Peronosporomycetes</taxon>
        <taxon>Pythiales</taxon>
        <taxon>Pythiaceae</taxon>
        <taxon>Globisporangium</taxon>
    </lineage>
</organism>
<dbReference type="AlphaFoldDB" id="K3XAS4"/>
<feature type="region of interest" description="Disordered" evidence="1">
    <location>
        <begin position="157"/>
        <end position="191"/>
    </location>
</feature>
<feature type="region of interest" description="Disordered" evidence="1">
    <location>
        <begin position="403"/>
        <end position="423"/>
    </location>
</feature>
<feature type="compositionally biased region" description="Low complexity" evidence="1">
    <location>
        <begin position="368"/>
        <end position="382"/>
    </location>
</feature>
<reference evidence="3" key="2">
    <citation type="submission" date="2010-04" db="EMBL/GenBank/DDBJ databases">
        <authorList>
            <person name="Buell R."/>
            <person name="Hamilton J."/>
            <person name="Hostetler J."/>
        </authorList>
    </citation>
    <scope>NUCLEOTIDE SEQUENCE [LARGE SCALE GENOMIC DNA]</scope>
    <source>
        <strain evidence="3">DAOM:BR144</strain>
    </source>
</reference>
<sequence length="709" mass="77509">MAVWFGHTQTLTSISKSVSTVASGILGLEDNVATFMKKVIYYDKFFQRVRPNLPKEVTITANRLFARCYEYRDEVRDELESSLAYVADAGRWVVGMEDWNSKMDKRLHQINELVLLANTLLVEYAMTGKLGGEGSKEELDAYLRNIDASVVLKNHTKKGPVKPATKATIAQSSTNTGNALAGSTSTLSTESLKKEASPSLFGESLTGSGDALVLSVSSDAGENNRSADGNTPVTPTNEASDPAGSASTVEEDEDYDDDILNPFAVSYQPPVDKYSLESSLASLAQEPSSQGSSIPDLAAYDAEADSSQHLRDDAPDGPDSPVSLGEYECLELDAIPKYDAFKPSIRSRLQRMRTAQASAAGELHVDKSPSSSVISSHSSSNSGLQQQVPRDAFVYPAAMHDSFHSSASTSPSKETSMSANGSAAGGFNAKRVNRIMDMNYSYDFQREQDFNPFVSPPAVFLQDERELGGIESISELDLSSTPGIEEELPQLPPCVEAKNENEESKTTITMVHEEESLHLDPYTEGDGLRRSTALTEDDLPHLSETSGPKRSTALTEDDLPHLSFSDDEENDNEGSRSTVVSVHEERPHLGFYNSEDNDKARVTPVSKEPPHQDFYDDGENRRTLSVPAQEEPPHLDFYNEGNDRTLSASVPEELPHLDFYNEESNTSDFARAHIASPTYPSEQDETDALLAALAAASMEDYNLFALERR</sequence>
<feature type="compositionally biased region" description="Polar residues" evidence="1">
    <location>
        <begin position="219"/>
        <end position="239"/>
    </location>
</feature>
<feature type="region of interest" description="Disordered" evidence="1">
    <location>
        <begin position="302"/>
        <end position="324"/>
    </location>
</feature>
<dbReference type="eggNOG" id="ENOG502QW3Y">
    <property type="taxonomic scope" value="Eukaryota"/>
</dbReference>
<dbReference type="InParanoid" id="K3XAS4"/>
<keyword evidence="3" id="KW-1185">Reference proteome</keyword>
<accession>K3XAS4</accession>
<name>K3XAS4_GLOUD</name>
<dbReference type="EMBL" id="GL376566">
    <property type="status" value="NOT_ANNOTATED_CDS"/>
    <property type="molecule type" value="Genomic_DNA"/>
</dbReference>
<feature type="compositionally biased region" description="Low complexity" evidence="1">
    <location>
        <begin position="405"/>
        <end position="423"/>
    </location>
</feature>
<dbReference type="Proteomes" id="UP000019132">
    <property type="component" value="Unassembled WGS sequence"/>
</dbReference>
<feature type="compositionally biased region" description="Polar residues" evidence="1">
    <location>
        <begin position="543"/>
        <end position="554"/>
    </location>
</feature>
<dbReference type="VEuPathDB" id="FungiDB:PYU1_G014293"/>
<protein>
    <submittedName>
        <fullName evidence="2">Uncharacterized protein</fullName>
    </submittedName>
</protein>
<evidence type="ECO:0000313" key="2">
    <source>
        <dbReference type="EnsemblProtists" id="PYU1_T014323"/>
    </source>
</evidence>
<feature type="region of interest" description="Disordered" evidence="1">
    <location>
        <begin position="358"/>
        <end position="387"/>
    </location>
</feature>
<dbReference type="HOGENOM" id="CLU_024105_0_0_1"/>
<reference evidence="2" key="3">
    <citation type="submission" date="2015-02" db="UniProtKB">
        <authorList>
            <consortium name="EnsemblProtists"/>
        </authorList>
    </citation>
    <scope>IDENTIFICATION</scope>
    <source>
        <strain evidence="2">DAOM BR144</strain>
    </source>
</reference>
<feature type="compositionally biased region" description="Polar residues" evidence="1">
    <location>
        <begin position="168"/>
        <end position="182"/>
    </location>
</feature>
<evidence type="ECO:0000256" key="1">
    <source>
        <dbReference type="SAM" id="MobiDB-lite"/>
    </source>
</evidence>
<feature type="compositionally biased region" description="Basic and acidic residues" evidence="1">
    <location>
        <begin position="608"/>
        <end position="618"/>
    </location>
</feature>
<reference evidence="3" key="1">
    <citation type="journal article" date="2010" name="Genome Biol.">
        <title>Genome sequence of the necrotrophic plant pathogen Pythium ultimum reveals original pathogenicity mechanisms and effector repertoire.</title>
        <authorList>
            <person name="Levesque C.A."/>
            <person name="Brouwer H."/>
            <person name="Cano L."/>
            <person name="Hamilton J.P."/>
            <person name="Holt C."/>
            <person name="Huitema E."/>
            <person name="Raffaele S."/>
            <person name="Robideau G.P."/>
            <person name="Thines M."/>
            <person name="Win J."/>
            <person name="Zerillo M.M."/>
            <person name="Beakes G.W."/>
            <person name="Boore J.L."/>
            <person name="Busam D."/>
            <person name="Dumas B."/>
            <person name="Ferriera S."/>
            <person name="Fuerstenberg S.I."/>
            <person name="Gachon C.M."/>
            <person name="Gaulin E."/>
            <person name="Govers F."/>
            <person name="Grenville-Briggs L."/>
            <person name="Horner N."/>
            <person name="Hostetler J."/>
            <person name="Jiang R.H."/>
            <person name="Johnson J."/>
            <person name="Krajaejun T."/>
            <person name="Lin H."/>
            <person name="Meijer H.J."/>
            <person name="Moore B."/>
            <person name="Morris P."/>
            <person name="Phuntmart V."/>
            <person name="Puiu D."/>
            <person name="Shetty J."/>
            <person name="Stajich J.E."/>
            <person name="Tripathy S."/>
            <person name="Wawra S."/>
            <person name="van West P."/>
            <person name="Whitty B.R."/>
            <person name="Coutinho P.M."/>
            <person name="Henrissat B."/>
            <person name="Martin F."/>
            <person name="Thomas P.D."/>
            <person name="Tyler B.M."/>
            <person name="De Vries R.P."/>
            <person name="Kamoun S."/>
            <person name="Yandell M."/>
            <person name="Tisserat N."/>
            <person name="Buell C.R."/>
        </authorList>
    </citation>
    <scope>NUCLEOTIDE SEQUENCE</scope>
    <source>
        <strain evidence="3">DAOM:BR144</strain>
    </source>
</reference>
<feature type="region of interest" description="Disordered" evidence="1">
    <location>
        <begin position="534"/>
        <end position="618"/>
    </location>
</feature>